<dbReference type="AlphaFoldDB" id="A0A0K6I278"/>
<sequence>MQRITISIEDDLLDELDAFMARSGATNRSEALRDLLRRGLARKAAGDAQCVGVLSYTVDLSMRDLGRRVPQSRHEHHHMAVAALSVPLDHTVAVEVAVMRGPVETVENYANGLFTERGVRHGALSLVPVSEEAEVHQHGDGASHSHIHLKVRDSF</sequence>
<dbReference type="RefSeq" id="WP_055455914.1">
    <property type="nucleotide sequence ID" value="NZ_CYHE01000007.1"/>
</dbReference>
<dbReference type="InterPro" id="IPR050192">
    <property type="entry name" value="CopG/NikR_regulator"/>
</dbReference>
<keyword evidence="3" id="KW-0533">Nickel</keyword>
<keyword evidence="5 8" id="KW-0805">Transcription regulation</keyword>
<dbReference type="InterPro" id="IPR022988">
    <property type="entry name" value="Ni_resp_reg_NikR"/>
</dbReference>
<evidence type="ECO:0000256" key="8">
    <source>
        <dbReference type="HAMAP-Rule" id="MF_00476"/>
    </source>
</evidence>
<evidence type="ECO:0000256" key="2">
    <source>
        <dbReference type="ARBA" id="ARBA00008478"/>
    </source>
</evidence>
<dbReference type="InterPro" id="IPR014864">
    <property type="entry name" value="TF_NikR_Ni-bd_C"/>
</dbReference>
<evidence type="ECO:0000256" key="4">
    <source>
        <dbReference type="ARBA" id="ARBA00022723"/>
    </source>
</evidence>
<dbReference type="InterPro" id="IPR027271">
    <property type="entry name" value="Acetolactate_synth/TF_NikR_C"/>
</dbReference>
<dbReference type="GO" id="GO:0010045">
    <property type="term" value="P:response to nickel cation"/>
    <property type="evidence" value="ECO:0007669"/>
    <property type="project" value="InterPro"/>
</dbReference>
<dbReference type="PANTHER" id="PTHR34719">
    <property type="entry name" value="NICKEL-RESPONSIVE REGULATOR"/>
    <property type="match status" value="1"/>
</dbReference>
<proteinExistence type="inferred from homology"/>
<evidence type="ECO:0000259" key="9">
    <source>
        <dbReference type="Pfam" id="PF01402"/>
    </source>
</evidence>
<evidence type="ECO:0000313" key="12">
    <source>
        <dbReference type="Proteomes" id="UP000183900"/>
    </source>
</evidence>
<dbReference type="OrthoDB" id="9806294at2"/>
<evidence type="ECO:0000259" key="10">
    <source>
        <dbReference type="Pfam" id="PF08753"/>
    </source>
</evidence>
<dbReference type="Gene3D" id="1.10.1220.10">
    <property type="entry name" value="Met repressor-like"/>
    <property type="match status" value="1"/>
</dbReference>
<evidence type="ECO:0000256" key="7">
    <source>
        <dbReference type="ARBA" id="ARBA00023163"/>
    </source>
</evidence>
<dbReference type="InterPro" id="IPR010985">
    <property type="entry name" value="Ribbon_hlx_hlx"/>
</dbReference>
<evidence type="ECO:0000256" key="3">
    <source>
        <dbReference type="ARBA" id="ARBA00022596"/>
    </source>
</evidence>
<keyword evidence="6 8" id="KW-0238">DNA-binding</keyword>
<evidence type="ECO:0000256" key="6">
    <source>
        <dbReference type="ARBA" id="ARBA00023125"/>
    </source>
</evidence>
<comment type="caution">
    <text evidence="8">Lacks conserved residue(s) required for the propagation of feature annotation.</text>
</comment>
<comment type="similarity">
    <text evidence="2 8">Belongs to the transcriptional regulatory CopG/NikR family.</text>
</comment>
<evidence type="ECO:0000256" key="5">
    <source>
        <dbReference type="ARBA" id="ARBA00023015"/>
    </source>
</evidence>
<comment type="function">
    <text evidence="8">Transcriptional regulator.</text>
</comment>
<organism evidence="11 12">
    <name type="scientific">Pannonibacter indicus</name>
    <dbReference type="NCBI Taxonomy" id="466044"/>
    <lineage>
        <taxon>Bacteria</taxon>
        <taxon>Pseudomonadati</taxon>
        <taxon>Pseudomonadota</taxon>
        <taxon>Alphaproteobacteria</taxon>
        <taxon>Hyphomicrobiales</taxon>
        <taxon>Stappiaceae</taxon>
        <taxon>Pannonibacter</taxon>
    </lineage>
</organism>
<evidence type="ECO:0000313" key="11">
    <source>
        <dbReference type="EMBL" id="CUA97158.1"/>
    </source>
</evidence>
<dbReference type="CDD" id="cd22231">
    <property type="entry name" value="RHH_NikR_HicB-like"/>
    <property type="match status" value="1"/>
</dbReference>
<dbReference type="GO" id="GO:0016151">
    <property type="term" value="F:nickel cation binding"/>
    <property type="evidence" value="ECO:0007669"/>
    <property type="project" value="UniProtKB-UniRule"/>
</dbReference>
<keyword evidence="12" id="KW-1185">Reference proteome</keyword>
<dbReference type="InterPro" id="IPR045865">
    <property type="entry name" value="ACT-like_dom_sf"/>
</dbReference>
<name>A0A0K6I278_9HYPH</name>
<dbReference type="InterPro" id="IPR002145">
    <property type="entry name" value="CopG"/>
</dbReference>
<accession>A0A0K6I278</accession>
<comment type="cofactor">
    <cofactor evidence="1">
        <name>Ni(2+)</name>
        <dbReference type="ChEBI" id="CHEBI:49786"/>
    </cofactor>
</comment>
<dbReference type="PANTHER" id="PTHR34719:SF2">
    <property type="entry name" value="NICKEL-RESPONSIVE REGULATOR"/>
    <property type="match status" value="1"/>
</dbReference>
<keyword evidence="7 8" id="KW-0804">Transcription</keyword>
<evidence type="ECO:0000256" key="1">
    <source>
        <dbReference type="ARBA" id="ARBA00001967"/>
    </source>
</evidence>
<dbReference type="Proteomes" id="UP000183900">
    <property type="component" value="Unassembled WGS sequence"/>
</dbReference>
<dbReference type="NCBIfam" id="NF002815">
    <property type="entry name" value="PRK02967.1"/>
    <property type="match status" value="1"/>
</dbReference>
<dbReference type="Gene3D" id="3.30.70.1150">
    <property type="entry name" value="ACT-like. Chain A, domain 2"/>
    <property type="match status" value="1"/>
</dbReference>
<dbReference type="HAMAP" id="MF_00476">
    <property type="entry name" value="NikR"/>
    <property type="match status" value="1"/>
</dbReference>
<dbReference type="GO" id="GO:0003700">
    <property type="term" value="F:DNA-binding transcription factor activity"/>
    <property type="evidence" value="ECO:0007669"/>
    <property type="project" value="UniProtKB-UniRule"/>
</dbReference>
<dbReference type="SUPFAM" id="SSF47598">
    <property type="entry name" value="Ribbon-helix-helix"/>
    <property type="match status" value="1"/>
</dbReference>
<protein>
    <recommendedName>
        <fullName evidence="8">Putative nickel-responsive regulator</fullName>
    </recommendedName>
</protein>
<reference evidence="12" key="1">
    <citation type="submission" date="2015-08" db="EMBL/GenBank/DDBJ databases">
        <authorList>
            <person name="Varghese N."/>
        </authorList>
    </citation>
    <scope>NUCLEOTIDE SEQUENCE [LARGE SCALE GENOMIC DNA]</scope>
    <source>
        <strain evidence="12">DSM 23407</strain>
    </source>
</reference>
<gene>
    <name evidence="11" type="ORF">Ga0061067_10734</name>
</gene>
<feature type="domain" description="Ribbon-helix-helix protein CopG" evidence="9">
    <location>
        <begin position="3"/>
        <end position="43"/>
    </location>
</feature>
<feature type="domain" description="Transcription factor NikR nickel binding C-terminal" evidence="10">
    <location>
        <begin position="51"/>
        <end position="127"/>
    </location>
</feature>
<keyword evidence="4" id="KW-0479">Metal-binding</keyword>
<dbReference type="GO" id="GO:0003677">
    <property type="term" value="F:DNA binding"/>
    <property type="evidence" value="ECO:0007669"/>
    <property type="project" value="UniProtKB-KW"/>
</dbReference>
<dbReference type="InterPro" id="IPR013321">
    <property type="entry name" value="Arc_rbn_hlx_hlx"/>
</dbReference>
<dbReference type="SUPFAM" id="SSF55021">
    <property type="entry name" value="ACT-like"/>
    <property type="match status" value="1"/>
</dbReference>
<dbReference type="Pfam" id="PF08753">
    <property type="entry name" value="NikR_C"/>
    <property type="match status" value="1"/>
</dbReference>
<dbReference type="EMBL" id="CYHE01000007">
    <property type="protein sequence ID" value="CUA97158.1"/>
    <property type="molecule type" value="Genomic_DNA"/>
</dbReference>
<dbReference type="Pfam" id="PF01402">
    <property type="entry name" value="RHH_1"/>
    <property type="match status" value="1"/>
</dbReference>